<dbReference type="KEGG" id="pda:120105464"/>
<evidence type="ECO:0000256" key="1">
    <source>
        <dbReference type="SAM" id="MobiDB-lite"/>
    </source>
</evidence>
<sequence length="122" mass="13979">MAMESWVTERAAEELQLLERQHPNRFDYLKLELKSIISQPICCPSSSPAATQVSSNRKRKGGEMQEEGSDGWEQRKVQKSSTDTEQQGGEVDEKCEDRVEAAIKRAEACLKRIRQLKQDFFC</sequence>
<feature type="region of interest" description="Disordered" evidence="1">
    <location>
        <begin position="44"/>
        <end position="96"/>
    </location>
</feature>
<dbReference type="RefSeq" id="XP_038973882.1">
    <property type="nucleotide sequence ID" value="XM_039117954.1"/>
</dbReference>
<name>A0A8B8ZKP6_PHODC</name>
<gene>
    <name evidence="3" type="primary">LOC120105464</name>
</gene>
<organism evidence="2 3">
    <name type="scientific">Phoenix dactylifera</name>
    <name type="common">Date palm</name>
    <dbReference type="NCBI Taxonomy" id="42345"/>
    <lineage>
        <taxon>Eukaryota</taxon>
        <taxon>Viridiplantae</taxon>
        <taxon>Streptophyta</taxon>
        <taxon>Embryophyta</taxon>
        <taxon>Tracheophyta</taxon>
        <taxon>Spermatophyta</taxon>
        <taxon>Magnoliopsida</taxon>
        <taxon>Liliopsida</taxon>
        <taxon>Arecaceae</taxon>
        <taxon>Coryphoideae</taxon>
        <taxon>Phoeniceae</taxon>
        <taxon>Phoenix</taxon>
    </lineage>
</organism>
<reference evidence="3" key="1">
    <citation type="submission" date="2025-08" db="UniProtKB">
        <authorList>
            <consortium name="RefSeq"/>
        </authorList>
    </citation>
    <scope>IDENTIFICATION</scope>
    <source>
        <tissue evidence="3">Young leaves</tissue>
    </source>
</reference>
<evidence type="ECO:0000313" key="2">
    <source>
        <dbReference type="Proteomes" id="UP000228380"/>
    </source>
</evidence>
<proteinExistence type="predicted"/>
<dbReference type="Proteomes" id="UP000228380">
    <property type="component" value="Unplaced"/>
</dbReference>
<evidence type="ECO:0000313" key="3">
    <source>
        <dbReference type="RefSeq" id="XP_038973882.1"/>
    </source>
</evidence>
<keyword evidence="2" id="KW-1185">Reference proteome</keyword>
<accession>A0A8B8ZKP6</accession>
<protein>
    <submittedName>
        <fullName evidence="3">Uncharacterized protein LOC120105464</fullName>
    </submittedName>
</protein>
<dbReference type="GeneID" id="120105464"/>
<dbReference type="OrthoDB" id="1708398at2759"/>
<dbReference type="AlphaFoldDB" id="A0A8B8ZKP6"/>